<evidence type="ECO:0000259" key="8">
    <source>
        <dbReference type="Pfam" id="PF03775"/>
    </source>
</evidence>
<keyword evidence="3 7" id="KW-0717">Septation</keyword>
<gene>
    <name evidence="7" type="primary">minC</name>
    <name evidence="10" type="ORF">SAMN05443428_11626</name>
</gene>
<dbReference type="InterPro" id="IPR036145">
    <property type="entry name" value="MinC_C_sf"/>
</dbReference>
<dbReference type="Proteomes" id="UP000190105">
    <property type="component" value="Unassembled WGS sequence"/>
</dbReference>
<dbReference type="GO" id="GO:0000902">
    <property type="term" value="P:cell morphogenesis"/>
    <property type="evidence" value="ECO:0007669"/>
    <property type="project" value="InterPro"/>
</dbReference>
<dbReference type="InterPro" id="IPR007874">
    <property type="entry name" value="MinC_N"/>
</dbReference>
<dbReference type="EMBL" id="FUYH01000016">
    <property type="protein sequence ID" value="SKA94554.1"/>
    <property type="molecule type" value="Genomic_DNA"/>
</dbReference>
<dbReference type="PANTHER" id="PTHR34108">
    <property type="entry name" value="SEPTUM SITE-DETERMINING PROTEIN MINC"/>
    <property type="match status" value="1"/>
</dbReference>
<dbReference type="RefSeq" id="WP_078697076.1">
    <property type="nucleotide sequence ID" value="NZ_FUYH01000016.1"/>
</dbReference>
<dbReference type="STRING" id="1147123.SAMN05443428_11626"/>
<comment type="subunit">
    <text evidence="6 7">Interacts with MinD and FtsZ.</text>
</comment>
<accession>A0A1T4XYF5</accession>
<evidence type="ECO:0000256" key="1">
    <source>
        <dbReference type="ARBA" id="ARBA00006291"/>
    </source>
</evidence>
<sequence length="209" mass="23360">MDNITIKGNKNGIIAYINSGTFDEVKKELQNKIENAKDFFSGCDMYIVDKSMNIKDEDYIKLKNEFKNIFNINILGYNSDKIIEGNEKIFTGIYEGRTKFYRSTIRSGQNVNYNGNIVIIGDVNSGAEVTASGNIIVLGVLRGIAHAGLNGNKRAIVAAYKLLPSQLRIADLIARSPDSYDEKPKIPEIARIKDGAIIIEPYLPNKHIW</sequence>
<comment type="function">
    <text evidence="5 7">Cell division inhibitor that blocks the formation of polar Z ring septums. Rapidly oscillates between the poles of the cell to destabilize FtsZ filaments that have formed before they mature into polar Z rings. Prevents FtsZ polymerization.</text>
</comment>
<dbReference type="InterPro" id="IPR005526">
    <property type="entry name" value="Septum_form_inhib_MinC_C"/>
</dbReference>
<reference evidence="11" key="1">
    <citation type="submission" date="2017-02" db="EMBL/GenBank/DDBJ databases">
        <authorList>
            <person name="Varghese N."/>
            <person name="Submissions S."/>
        </authorList>
    </citation>
    <scope>NUCLEOTIDE SEQUENCE [LARGE SCALE GENOMIC DNA]</scope>
    <source>
        <strain evidence="11">USBA 833</strain>
    </source>
</reference>
<dbReference type="GO" id="GO:0051302">
    <property type="term" value="P:regulation of cell division"/>
    <property type="evidence" value="ECO:0007669"/>
    <property type="project" value="InterPro"/>
</dbReference>
<protein>
    <recommendedName>
        <fullName evidence="7">Probable septum site-determining protein MinC</fullName>
    </recommendedName>
</protein>
<evidence type="ECO:0000256" key="6">
    <source>
        <dbReference type="ARBA" id="ARBA00046874"/>
    </source>
</evidence>
<evidence type="ECO:0000259" key="9">
    <source>
        <dbReference type="Pfam" id="PF05209"/>
    </source>
</evidence>
<evidence type="ECO:0000256" key="2">
    <source>
        <dbReference type="ARBA" id="ARBA00022618"/>
    </source>
</evidence>
<organism evidence="10 11">
    <name type="scientific">Caloramator quimbayensis</name>
    <dbReference type="NCBI Taxonomy" id="1147123"/>
    <lineage>
        <taxon>Bacteria</taxon>
        <taxon>Bacillati</taxon>
        <taxon>Bacillota</taxon>
        <taxon>Clostridia</taxon>
        <taxon>Eubacteriales</taxon>
        <taxon>Clostridiaceae</taxon>
        <taxon>Caloramator</taxon>
    </lineage>
</organism>
<dbReference type="InterPro" id="IPR016098">
    <property type="entry name" value="CAP/MinC_C"/>
</dbReference>
<dbReference type="OrthoDB" id="9790810at2"/>
<dbReference type="GO" id="GO:1901891">
    <property type="term" value="P:regulation of cell septum assembly"/>
    <property type="evidence" value="ECO:0007669"/>
    <property type="project" value="InterPro"/>
</dbReference>
<keyword evidence="4 7" id="KW-0131">Cell cycle</keyword>
<dbReference type="SUPFAM" id="SSF63848">
    <property type="entry name" value="Cell-division inhibitor MinC, C-terminal domain"/>
    <property type="match status" value="1"/>
</dbReference>
<evidence type="ECO:0000256" key="3">
    <source>
        <dbReference type="ARBA" id="ARBA00023210"/>
    </source>
</evidence>
<name>A0A1T4XYF5_9CLOT</name>
<evidence type="ECO:0000313" key="11">
    <source>
        <dbReference type="Proteomes" id="UP000190105"/>
    </source>
</evidence>
<dbReference type="AlphaFoldDB" id="A0A1T4XYF5"/>
<evidence type="ECO:0000313" key="10">
    <source>
        <dbReference type="EMBL" id="SKA94554.1"/>
    </source>
</evidence>
<dbReference type="InterPro" id="IPR013033">
    <property type="entry name" value="MinC"/>
</dbReference>
<keyword evidence="11" id="KW-1185">Reference proteome</keyword>
<dbReference type="PANTHER" id="PTHR34108:SF1">
    <property type="entry name" value="SEPTUM SITE-DETERMINING PROTEIN MINC"/>
    <property type="match status" value="1"/>
</dbReference>
<feature type="domain" description="Septum formation inhibitor MinC C-terminal" evidence="8">
    <location>
        <begin position="101"/>
        <end position="200"/>
    </location>
</feature>
<evidence type="ECO:0000256" key="4">
    <source>
        <dbReference type="ARBA" id="ARBA00023306"/>
    </source>
</evidence>
<dbReference type="Gene3D" id="2.160.20.70">
    <property type="match status" value="1"/>
</dbReference>
<evidence type="ECO:0000256" key="7">
    <source>
        <dbReference type="HAMAP-Rule" id="MF_00267"/>
    </source>
</evidence>
<proteinExistence type="inferred from homology"/>
<keyword evidence="2 7" id="KW-0132">Cell division</keyword>
<dbReference type="HAMAP" id="MF_00267">
    <property type="entry name" value="MinC"/>
    <property type="match status" value="1"/>
</dbReference>
<evidence type="ECO:0000256" key="5">
    <source>
        <dbReference type="ARBA" id="ARBA00025606"/>
    </source>
</evidence>
<dbReference type="NCBIfam" id="TIGR01222">
    <property type="entry name" value="minC"/>
    <property type="match status" value="1"/>
</dbReference>
<dbReference type="Pfam" id="PF03775">
    <property type="entry name" value="MinC_C"/>
    <property type="match status" value="1"/>
</dbReference>
<dbReference type="Pfam" id="PF05209">
    <property type="entry name" value="MinC_N"/>
    <property type="match status" value="1"/>
</dbReference>
<dbReference type="GO" id="GO:0000917">
    <property type="term" value="P:division septum assembly"/>
    <property type="evidence" value="ECO:0007669"/>
    <property type="project" value="UniProtKB-KW"/>
</dbReference>
<feature type="domain" description="Septum formation inhibitor MinC N-terminal" evidence="9">
    <location>
        <begin position="4"/>
        <end position="67"/>
    </location>
</feature>
<dbReference type="Gene3D" id="3.30.160.540">
    <property type="match status" value="1"/>
</dbReference>
<comment type="similarity">
    <text evidence="1 7">Belongs to the MinC family.</text>
</comment>